<comment type="caution">
    <text evidence="2">The sequence shown here is derived from an EMBL/GenBank/DDBJ whole genome shotgun (WGS) entry which is preliminary data.</text>
</comment>
<dbReference type="SUPFAM" id="SSF109604">
    <property type="entry name" value="HD-domain/PDEase-like"/>
    <property type="match status" value="1"/>
</dbReference>
<reference evidence="2 3" key="1">
    <citation type="submission" date="2023-06" db="EMBL/GenBank/DDBJ databases">
        <title>Sporosarcina sp. nov., isolated from Korean traditional fermented seafood 'Jeotgal'.</title>
        <authorList>
            <person name="Yang A.-I."/>
            <person name="Shin N.-R."/>
        </authorList>
    </citation>
    <scope>NUCLEOTIDE SEQUENCE [LARGE SCALE GENOMIC DNA]</scope>
    <source>
        <strain evidence="2 3">KCTC3840</strain>
    </source>
</reference>
<feature type="domain" description="HD/PDEase" evidence="1">
    <location>
        <begin position="19"/>
        <end position="131"/>
    </location>
</feature>
<dbReference type="Pfam" id="PF01966">
    <property type="entry name" value="HD"/>
    <property type="match status" value="1"/>
</dbReference>
<evidence type="ECO:0000313" key="3">
    <source>
        <dbReference type="Proteomes" id="UP001280629"/>
    </source>
</evidence>
<proteinExistence type="predicted"/>
<dbReference type="PANTHER" id="PTHR33594">
    <property type="entry name" value="SUPERFAMILY HYDROLASE, PUTATIVE (AFU_ORTHOLOGUE AFUA_1G03035)-RELATED"/>
    <property type="match status" value="1"/>
</dbReference>
<dbReference type="PANTHER" id="PTHR33594:SF1">
    <property type="entry name" value="HD_PDEASE DOMAIN-CONTAINING PROTEIN"/>
    <property type="match status" value="1"/>
</dbReference>
<dbReference type="SMART" id="SM00471">
    <property type="entry name" value="HDc"/>
    <property type="match status" value="1"/>
</dbReference>
<gene>
    <name evidence="2" type="ORF">QT716_03095</name>
</gene>
<evidence type="ECO:0000313" key="2">
    <source>
        <dbReference type="EMBL" id="MDW0109033.1"/>
    </source>
</evidence>
<dbReference type="InterPro" id="IPR006674">
    <property type="entry name" value="HD_domain"/>
</dbReference>
<evidence type="ECO:0000259" key="1">
    <source>
        <dbReference type="SMART" id="SM00471"/>
    </source>
</evidence>
<organism evidence="2 3">
    <name type="scientific">Sporosarcina aquimarina</name>
    <dbReference type="NCBI Taxonomy" id="114975"/>
    <lineage>
        <taxon>Bacteria</taxon>
        <taxon>Bacillati</taxon>
        <taxon>Bacillota</taxon>
        <taxon>Bacilli</taxon>
        <taxon>Bacillales</taxon>
        <taxon>Caryophanaceae</taxon>
        <taxon>Sporosarcina</taxon>
    </lineage>
</organism>
<accession>A0ABU4FWD2</accession>
<sequence length="210" mass="23784">MTYSKQCEIEVKEIYNKFDASHDFDHILRVLKNANDIMKNMKDVNREAVELAVYLHDIDDPKYSEIESLSATEILTKLNVPEDLSVLVMKTIESVSFSGGNSKEITSVEGAVVRDADRLDAIGAIGIARAFAFGGAKGRKLYDSNESIRTSMSEHDYRATKTSSVTHFHEKLFLLKELMLTEPGRQMAEVRHEFMKQFITQLETETGEKL</sequence>
<name>A0ABU4FWD2_9BACL</name>
<dbReference type="Proteomes" id="UP001280629">
    <property type="component" value="Unassembled WGS sequence"/>
</dbReference>
<keyword evidence="3" id="KW-1185">Reference proteome</keyword>
<dbReference type="Gene3D" id="1.10.3210.50">
    <property type="match status" value="1"/>
</dbReference>
<protein>
    <submittedName>
        <fullName evidence="2">HD domain-containing protein</fullName>
    </submittedName>
</protein>
<dbReference type="EMBL" id="JAUBDH010000002">
    <property type="protein sequence ID" value="MDW0109033.1"/>
    <property type="molecule type" value="Genomic_DNA"/>
</dbReference>
<dbReference type="InterPro" id="IPR003607">
    <property type="entry name" value="HD/PDEase_dom"/>
</dbReference>
<dbReference type="RefSeq" id="WP_317934401.1">
    <property type="nucleotide sequence ID" value="NZ_JAUBDH010000002.1"/>
</dbReference>
<dbReference type="CDD" id="cd00077">
    <property type="entry name" value="HDc"/>
    <property type="match status" value="1"/>
</dbReference>